<protein>
    <submittedName>
        <fullName evidence="1">Uncharacterized protein</fullName>
    </submittedName>
</protein>
<reference evidence="1 2" key="1">
    <citation type="submission" date="2016-11" db="EMBL/GenBank/DDBJ databases">
        <authorList>
            <person name="Jaros S."/>
            <person name="Januszkiewicz K."/>
            <person name="Wedrychowicz H."/>
        </authorList>
    </citation>
    <scope>NUCLEOTIDE SEQUENCE [LARGE SCALE GENOMIC DNA]</scope>
    <source>
        <strain evidence="1 2">DSM 43832</strain>
    </source>
</reference>
<dbReference type="AlphaFoldDB" id="A0A1M6Q4L9"/>
<dbReference type="EMBL" id="FRAP01000003">
    <property type="protein sequence ID" value="SHK15199.1"/>
    <property type="molecule type" value="Genomic_DNA"/>
</dbReference>
<gene>
    <name evidence="1" type="ORF">SAMN05443637_10391</name>
</gene>
<sequence>MCFRAVRVSPVQTGPLQNGPVPRTPRIGGRDEIAWITAATSVGVTITSAIPPLFARYATVVIPDDETVRRRADEALIEVISANTAAQPWWLGYLDTGAADVVRPDAPRVTVYAGWPYVLLEAGPEEALTWRRDADATPWHGALPELLFPVDRSWLVSTLWDDDWRCVGGSATLIEALVQHPDLETRAVTVGEDATPPGHVAI</sequence>
<name>A0A1M6Q4L9_PSETH</name>
<evidence type="ECO:0000313" key="2">
    <source>
        <dbReference type="Proteomes" id="UP000184363"/>
    </source>
</evidence>
<keyword evidence="2" id="KW-1185">Reference proteome</keyword>
<organism evidence="1 2">
    <name type="scientific">Pseudonocardia thermophila</name>
    <dbReference type="NCBI Taxonomy" id="1848"/>
    <lineage>
        <taxon>Bacteria</taxon>
        <taxon>Bacillati</taxon>
        <taxon>Actinomycetota</taxon>
        <taxon>Actinomycetes</taxon>
        <taxon>Pseudonocardiales</taxon>
        <taxon>Pseudonocardiaceae</taxon>
        <taxon>Pseudonocardia</taxon>
    </lineage>
</organism>
<proteinExistence type="predicted"/>
<accession>A0A1M6Q4L9</accession>
<dbReference type="Proteomes" id="UP000184363">
    <property type="component" value="Unassembled WGS sequence"/>
</dbReference>
<evidence type="ECO:0000313" key="1">
    <source>
        <dbReference type="EMBL" id="SHK15199.1"/>
    </source>
</evidence>
<dbReference type="STRING" id="1848.SAMN05443637_10391"/>